<organism evidence="6 7">
    <name type="scientific">Blautia obeum</name>
    <dbReference type="NCBI Taxonomy" id="40520"/>
    <lineage>
        <taxon>Bacteria</taxon>
        <taxon>Bacillati</taxon>
        <taxon>Bacillota</taxon>
        <taxon>Clostridia</taxon>
        <taxon>Lachnospirales</taxon>
        <taxon>Lachnospiraceae</taxon>
        <taxon>Blautia</taxon>
    </lineage>
</organism>
<dbReference type="EC" id="3.1.4.52" evidence="6"/>
<keyword evidence="2" id="KW-0812">Transmembrane</keyword>
<evidence type="ECO:0000313" key="6">
    <source>
        <dbReference type="EMBL" id="CUP43785.1"/>
    </source>
</evidence>
<dbReference type="InterPro" id="IPR000160">
    <property type="entry name" value="GGDEF_dom"/>
</dbReference>
<evidence type="ECO:0000256" key="2">
    <source>
        <dbReference type="SAM" id="Phobius"/>
    </source>
</evidence>
<dbReference type="InterPro" id="IPR037522">
    <property type="entry name" value="HD_GYP_dom"/>
</dbReference>
<dbReference type="NCBIfam" id="TIGR00254">
    <property type="entry name" value="GGDEF"/>
    <property type="match status" value="1"/>
</dbReference>
<dbReference type="Gene3D" id="1.10.3210.10">
    <property type="entry name" value="Hypothetical protein af1432"/>
    <property type="match status" value="1"/>
</dbReference>
<feature type="transmembrane region" description="Helical" evidence="2">
    <location>
        <begin position="226"/>
        <end position="245"/>
    </location>
</feature>
<evidence type="ECO:0000259" key="3">
    <source>
        <dbReference type="PROSITE" id="PS50887"/>
    </source>
</evidence>
<feature type="transmembrane region" description="Helical" evidence="2">
    <location>
        <begin position="106"/>
        <end position="128"/>
    </location>
</feature>
<dbReference type="SMART" id="SM00267">
    <property type="entry name" value="GGDEF"/>
    <property type="match status" value="1"/>
</dbReference>
<dbReference type="InterPro" id="IPR006675">
    <property type="entry name" value="HDIG_dom"/>
</dbReference>
<feature type="transmembrane region" description="Helical" evidence="2">
    <location>
        <begin position="196"/>
        <end position="220"/>
    </location>
</feature>
<gene>
    <name evidence="6" type="primary">rpfG_1</name>
    <name evidence="6" type="ORF">ERS852533_01355</name>
</gene>
<dbReference type="GO" id="GO:0071111">
    <property type="term" value="F:cyclic-guanylate-specific phosphodiesterase activity"/>
    <property type="evidence" value="ECO:0007669"/>
    <property type="project" value="UniProtKB-EC"/>
</dbReference>
<dbReference type="SMART" id="SM00471">
    <property type="entry name" value="HDc"/>
    <property type="match status" value="1"/>
</dbReference>
<evidence type="ECO:0000313" key="7">
    <source>
        <dbReference type="Proteomes" id="UP000095413"/>
    </source>
</evidence>
<feature type="transmembrane region" description="Helical" evidence="2">
    <location>
        <begin position="135"/>
        <end position="151"/>
    </location>
</feature>
<dbReference type="Pfam" id="PF13487">
    <property type="entry name" value="HD_5"/>
    <property type="match status" value="1"/>
</dbReference>
<evidence type="ECO:0000259" key="4">
    <source>
        <dbReference type="PROSITE" id="PS51831"/>
    </source>
</evidence>
<feature type="domain" description="HD-GYP" evidence="5">
    <location>
        <begin position="325"/>
        <end position="520"/>
    </location>
</feature>
<evidence type="ECO:0000259" key="5">
    <source>
        <dbReference type="PROSITE" id="PS51832"/>
    </source>
</evidence>
<accession>A0A174NCJ0</accession>
<feature type="transmembrane region" description="Helical" evidence="2">
    <location>
        <begin position="257"/>
        <end position="278"/>
    </location>
</feature>
<dbReference type="NCBIfam" id="TIGR00277">
    <property type="entry name" value="HDIG"/>
    <property type="match status" value="1"/>
</dbReference>
<keyword evidence="2" id="KW-1133">Transmembrane helix</keyword>
<dbReference type="InterPro" id="IPR043128">
    <property type="entry name" value="Rev_trsase/Diguanyl_cyclase"/>
</dbReference>
<dbReference type="PANTHER" id="PTHR43155:SF2">
    <property type="entry name" value="CYCLIC DI-GMP PHOSPHODIESTERASE PA4108"/>
    <property type="match status" value="1"/>
</dbReference>
<dbReference type="Pfam" id="PF00990">
    <property type="entry name" value="GGDEF"/>
    <property type="match status" value="1"/>
</dbReference>
<keyword evidence="2" id="KW-0472">Membrane</keyword>
<dbReference type="CDD" id="cd01949">
    <property type="entry name" value="GGDEF"/>
    <property type="match status" value="1"/>
</dbReference>
<dbReference type="InterPro" id="IPR006674">
    <property type="entry name" value="HD_domain"/>
</dbReference>
<feature type="transmembrane region" description="Helical" evidence="2">
    <location>
        <begin position="163"/>
        <end position="184"/>
    </location>
</feature>
<dbReference type="PROSITE" id="PS51832">
    <property type="entry name" value="HD_GYP"/>
    <property type="match status" value="1"/>
</dbReference>
<keyword evidence="6" id="KW-0378">Hydrolase</keyword>
<evidence type="ECO:0000256" key="1">
    <source>
        <dbReference type="SAM" id="Coils"/>
    </source>
</evidence>
<dbReference type="InterPro" id="IPR029787">
    <property type="entry name" value="Nucleotide_cyclase"/>
</dbReference>
<dbReference type="CDD" id="cd00077">
    <property type="entry name" value="HDc"/>
    <property type="match status" value="1"/>
</dbReference>
<dbReference type="PROSITE" id="PS50887">
    <property type="entry name" value="GGDEF"/>
    <property type="match status" value="1"/>
</dbReference>
<sequence length="858" mass="97629">MTILTRLPEDYHENTLAIRSSLQSVRFYVDGELRMEYDTSGTRLVGKNSASCYVFCPTSEDDAGKEVRIELTTNTAKYSGVVNTVYCGDEAAIWGYLFQTYGLETVIALFLLFAGIITIIFGFSLGIAYQTKFDMEYLGWCVFMAAIWMLGESKMRQLFFPNPSALATLCFVMIMLSPIAIGYYMDTLQKGRYRKVFGVVESIAFLNALICSALHILGIADYIETLPVAHVILAGSVLIGFITMVCDLKRGYVSEKYTFFSIILAMIAIIAESSLVYFRVSASGIFIGIGMIILLCTNLLKTIKNIQKVESRRQRAELNKRRKQMETMSLQMMRTLSTTIEAKDEYTRGHSYRVAEYAALIAEELGWDKKEIRNLKNAAHLHDIGKIGIPDNILNRPTRLTEEEFQVIKEHTVIGAEILKNITLIDHVKEVARSHHERYDGMGYPDGLKGEEIPLYARVIAIADCYDAMKSRRIYRNPLGDEVIYNEISRNCGSQFDPKIAGVFLKMLNEGRVVIREDGKLADKEDNLLNMEAEIEKFISTVMITMKTQEDSEGFDFLTGLPMRNRGEKLAAQFMQQDSGYLVFLDMDNLKKMNDLYGHKAGDRALKLLGSFLMEYAHHSVVCRLGGDEFLMFVPNVSKEKITEIVTEIQEKFEQSKEKDVAIRCASVSAGICEVNKGDPFEECYSKADKALYYVKQNGKGSFFFYQQMEGEKTVGYGTGKDLALVSKALSTSGDYSGALELDYREFAKIYEYMNSMEKRYKCHCYLVMVTLETEADSASNIEDIEFALECMEQAIRQKIRKVDVCTRYSSMQYLIILFEPDEKTIPNIMERIFGQYREQCGKKKLLLNYEYMSMTEK</sequence>
<dbReference type="RefSeq" id="WP_227190347.1">
    <property type="nucleotide sequence ID" value="NZ_CZBA01000006.1"/>
</dbReference>
<feature type="domain" description="HD" evidence="4">
    <location>
        <begin position="347"/>
        <end position="469"/>
    </location>
</feature>
<dbReference type="SUPFAM" id="SSF109604">
    <property type="entry name" value="HD-domain/PDEase-like"/>
    <property type="match status" value="1"/>
</dbReference>
<keyword evidence="1" id="KW-0175">Coiled coil</keyword>
<dbReference type="SUPFAM" id="SSF55073">
    <property type="entry name" value="Nucleotide cyclase"/>
    <property type="match status" value="1"/>
</dbReference>
<name>A0A174NCJ0_9FIRM</name>
<dbReference type="InterPro" id="IPR003607">
    <property type="entry name" value="HD/PDEase_dom"/>
</dbReference>
<dbReference type="Proteomes" id="UP000095413">
    <property type="component" value="Unassembled WGS sequence"/>
</dbReference>
<dbReference type="EMBL" id="CZBA01000006">
    <property type="protein sequence ID" value="CUP43785.1"/>
    <property type="molecule type" value="Genomic_DNA"/>
</dbReference>
<feature type="domain" description="GGDEF" evidence="3">
    <location>
        <begin position="578"/>
        <end position="708"/>
    </location>
</feature>
<reference evidence="6 7" key="1">
    <citation type="submission" date="2015-09" db="EMBL/GenBank/DDBJ databases">
        <authorList>
            <consortium name="Pathogen Informatics"/>
        </authorList>
    </citation>
    <scope>NUCLEOTIDE SEQUENCE [LARGE SCALE GENOMIC DNA]</scope>
    <source>
        <strain evidence="6 7">2789STDY5834921</strain>
    </source>
</reference>
<dbReference type="Gene3D" id="3.30.70.270">
    <property type="match status" value="1"/>
</dbReference>
<dbReference type="AlphaFoldDB" id="A0A174NCJ0"/>
<feature type="coiled-coil region" evidence="1">
    <location>
        <begin position="299"/>
        <end position="328"/>
    </location>
</feature>
<protein>
    <submittedName>
        <fullName evidence="6">Cyclic di-GMP phosphodiesterase response regulator RpfG</fullName>
        <ecNumber evidence="6">3.1.4.52</ecNumber>
    </submittedName>
</protein>
<proteinExistence type="predicted"/>
<dbReference type="PROSITE" id="PS51831">
    <property type="entry name" value="HD"/>
    <property type="match status" value="1"/>
</dbReference>
<dbReference type="PANTHER" id="PTHR43155">
    <property type="entry name" value="CYCLIC DI-GMP PHOSPHODIESTERASE PA4108-RELATED"/>
    <property type="match status" value="1"/>
</dbReference>